<dbReference type="GO" id="GO:0019731">
    <property type="term" value="P:antibacterial humoral response"/>
    <property type="evidence" value="ECO:0007669"/>
    <property type="project" value="TreeGrafter"/>
</dbReference>
<feature type="compositionally biased region" description="Acidic residues" evidence="9">
    <location>
        <begin position="44"/>
        <end position="55"/>
    </location>
</feature>
<keyword evidence="7" id="KW-0044">Antibiotic</keyword>
<feature type="region of interest" description="Disordered" evidence="9">
    <location>
        <begin position="33"/>
        <end position="55"/>
    </location>
</feature>
<evidence type="ECO:0000256" key="2">
    <source>
        <dbReference type="ARBA" id="ARBA00006519"/>
    </source>
</evidence>
<sequence>MRTLTLLTALLLMALQAQARTLQDTADQVLVQDQPEAKDQGELWAEDQDQAEDNDQDVTISLTGEERLTRAAGRGPGTYCFCTLKKFCNFPETKAGSCKMYGRRGTLCCR</sequence>
<dbReference type="GO" id="GO:0071222">
    <property type="term" value="P:cellular response to lipopolysaccharide"/>
    <property type="evidence" value="ECO:0007669"/>
    <property type="project" value="TreeGrafter"/>
</dbReference>
<dbReference type="Proteomes" id="UP000527355">
    <property type="component" value="Unassembled WGS sequence"/>
</dbReference>
<dbReference type="EMBL" id="JABWUV010000039">
    <property type="protein sequence ID" value="KAF6270281.1"/>
    <property type="molecule type" value="Genomic_DNA"/>
</dbReference>
<keyword evidence="13" id="KW-1185">Reference proteome</keyword>
<dbReference type="Pfam" id="PF00879">
    <property type="entry name" value="Defensin_propep"/>
    <property type="match status" value="1"/>
</dbReference>
<dbReference type="GO" id="GO:0005615">
    <property type="term" value="C:extracellular space"/>
    <property type="evidence" value="ECO:0007669"/>
    <property type="project" value="InterPro"/>
</dbReference>
<dbReference type="GO" id="GO:0002227">
    <property type="term" value="P:innate immune response in mucosa"/>
    <property type="evidence" value="ECO:0007669"/>
    <property type="project" value="TreeGrafter"/>
</dbReference>
<evidence type="ECO:0000256" key="9">
    <source>
        <dbReference type="SAM" id="MobiDB-lite"/>
    </source>
</evidence>
<dbReference type="GO" id="GO:0061844">
    <property type="term" value="P:antimicrobial humoral immune response mediated by antimicrobial peptide"/>
    <property type="evidence" value="ECO:0007669"/>
    <property type="project" value="TreeGrafter"/>
</dbReference>
<evidence type="ECO:0000313" key="13">
    <source>
        <dbReference type="Proteomes" id="UP000527355"/>
    </source>
</evidence>
<feature type="signal peptide" evidence="10">
    <location>
        <begin position="1"/>
        <end position="19"/>
    </location>
</feature>
<evidence type="ECO:0000256" key="1">
    <source>
        <dbReference type="ARBA" id="ARBA00004613"/>
    </source>
</evidence>
<dbReference type="PANTHER" id="PTHR11876">
    <property type="entry name" value="ALPHA-DEFENSIN 1"/>
    <property type="match status" value="1"/>
</dbReference>
<dbReference type="AlphaFoldDB" id="A0A7J7R282"/>
<dbReference type="GO" id="GO:0031012">
    <property type="term" value="C:extracellular matrix"/>
    <property type="evidence" value="ECO:0007669"/>
    <property type="project" value="TreeGrafter"/>
</dbReference>
<evidence type="ECO:0000256" key="10">
    <source>
        <dbReference type="SAM" id="SignalP"/>
    </source>
</evidence>
<keyword evidence="4" id="KW-0929">Antimicrobial</keyword>
<reference evidence="12 13" key="1">
    <citation type="journal article" date="2020" name="Nature">
        <title>Six reference-quality genomes reveal evolution of bat adaptations.</title>
        <authorList>
            <person name="Jebb D."/>
            <person name="Huang Z."/>
            <person name="Pippel M."/>
            <person name="Hughes G.M."/>
            <person name="Lavrichenko K."/>
            <person name="Devanna P."/>
            <person name="Winkler S."/>
            <person name="Jermiin L.S."/>
            <person name="Skirmuntt E.C."/>
            <person name="Katzourakis A."/>
            <person name="Burkitt-Gray L."/>
            <person name="Ray D.A."/>
            <person name="Sullivan K.A.M."/>
            <person name="Roscito J.G."/>
            <person name="Kirilenko B.M."/>
            <person name="Davalos L.M."/>
            <person name="Corthals A.P."/>
            <person name="Power M.L."/>
            <person name="Jones G."/>
            <person name="Ransome R.D."/>
            <person name="Dechmann D.K.N."/>
            <person name="Locatelli A.G."/>
            <person name="Puechmaille S.J."/>
            <person name="Fedrigo O."/>
            <person name="Jarvis E.D."/>
            <person name="Hiller M."/>
            <person name="Vernes S.C."/>
            <person name="Myers E.W."/>
            <person name="Teeling E.C."/>
        </authorList>
    </citation>
    <scope>NUCLEOTIDE SEQUENCE [LARGE SCALE GENOMIC DNA]</scope>
    <source>
        <strain evidence="12">MMyoMyo1</strain>
        <tissue evidence="12">Flight muscle</tissue>
    </source>
</reference>
<accession>A0A7J7R282</accession>
<evidence type="ECO:0000256" key="5">
    <source>
        <dbReference type="ARBA" id="ARBA00022729"/>
    </source>
</evidence>
<name>A0A7J7R282_MYOMY</name>
<comment type="subcellular location">
    <subcellularLocation>
        <location evidence="1">Secreted</location>
    </subcellularLocation>
</comment>
<dbReference type="SMART" id="SM01418">
    <property type="entry name" value="Defensin_propep"/>
    <property type="match status" value="1"/>
</dbReference>
<protein>
    <submittedName>
        <fullName evidence="12">Defensin alpha 5</fullName>
    </submittedName>
</protein>
<keyword evidence="5 10" id="KW-0732">Signal</keyword>
<evidence type="ECO:0000313" key="12">
    <source>
        <dbReference type="EMBL" id="KAF6270281.1"/>
    </source>
</evidence>
<feature type="chain" id="PRO_5029531479" evidence="10">
    <location>
        <begin position="20"/>
        <end position="110"/>
    </location>
</feature>
<evidence type="ECO:0000256" key="4">
    <source>
        <dbReference type="ARBA" id="ARBA00022529"/>
    </source>
</evidence>
<dbReference type="PROSITE" id="PS00269">
    <property type="entry name" value="DEFENSIN"/>
    <property type="match status" value="1"/>
</dbReference>
<evidence type="ECO:0000256" key="6">
    <source>
        <dbReference type="ARBA" id="ARBA00022940"/>
    </source>
</evidence>
<evidence type="ECO:0000259" key="11">
    <source>
        <dbReference type="PROSITE" id="PS00269"/>
    </source>
</evidence>
<comment type="similarity">
    <text evidence="2">Belongs to the alpha-defensin family.</text>
</comment>
<dbReference type="GO" id="GO:0051673">
    <property type="term" value="P:disruption of plasma membrane integrity in another organism"/>
    <property type="evidence" value="ECO:0007669"/>
    <property type="project" value="TreeGrafter"/>
</dbReference>
<keyword evidence="6" id="KW-0211">Defensin</keyword>
<dbReference type="GO" id="GO:0050830">
    <property type="term" value="P:defense response to Gram-positive bacterium"/>
    <property type="evidence" value="ECO:0007669"/>
    <property type="project" value="TreeGrafter"/>
</dbReference>
<dbReference type="GO" id="GO:0050829">
    <property type="term" value="P:defense response to Gram-negative bacterium"/>
    <property type="evidence" value="ECO:0007669"/>
    <property type="project" value="TreeGrafter"/>
</dbReference>
<dbReference type="PANTHER" id="PTHR11876:SF28">
    <property type="entry name" value="ALPHA-DEFENSIN 1"/>
    <property type="match status" value="1"/>
</dbReference>
<proteinExistence type="inferred from homology"/>
<feature type="domain" description="Mammalian defensins" evidence="11">
    <location>
        <begin position="80"/>
        <end position="109"/>
    </location>
</feature>
<dbReference type="InterPro" id="IPR006081">
    <property type="entry name" value="Alpha-defensin_C"/>
</dbReference>
<organism evidence="12 13">
    <name type="scientific">Myotis myotis</name>
    <name type="common">Greater mouse-eared bat</name>
    <name type="synonym">Vespertilio myotis</name>
    <dbReference type="NCBI Taxonomy" id="51298"/>
    <lineage>
        <taxon>Eukaryota</taxon>
        <taxon>Metazoa</taxon>
        <taxon>Chordata</taxon>
        <taxon>Craniata</taxon>
        <taxon>Vertebrata</taxon>
        <taxon>Euteleostomi</taxon>
        <taxon>Mammalia</taxon>
        <taxon>Eutheria</taxon>
        <taxon>Laurasiatheria</taxon>
        <taxon>Chiroptera</taxon>
        <taxon>Yangochiroptera</taxon>
        <taxon>Vespertilionidae</taxon>
        <taxon>Myotis</taxon>
    </lineage>
</organism>
<evidence type="ECO:0000256" key="7">
    <source>
        <dbReference type="ARBA" id="ARBA00023022"/>
    </source>
</evidence>
<dbReference type="InterPro" id="IPR002366">
    <property type="entry name" value="Alpha-defensin_N"/>
</dbReference>
<dbReference type="InterPro" id="IPR016327">
    <property type="entry name" value="Alpha-defensin"/>
</dbReference>
<comment type="caution">
    <text evidence="12">The sequence shown here is derived from an EMBL/GenBank/DDBJ whole genome shotgun (WGS) entry which is preliminary data.</text>
</comment>
<keyword evidence="3" id="KW-0964">Secreted</keyword>
<evidence type="ECO:0000256" key="3">
    <source>
        <dbReference type="ARBA" id="ARBA00022525"/>
    </source>
</evidence>
<keyword evidence="8" id="KW-1015">Disulfide bond</keyword>
<dbReference type="PIRSF" id="PIRSF001875">
    <property type="entry name" value="Alpha-defensin"/>
    <property type="match status" value="1"/>
</dbReference>
<gene>
    <name evidence="12" type="ORF">mMyoMyo1_003775</name>
</gene>
<evidence type="ECO:0000256" key="8">
    <source>
        <dbReference type="ARBA" id="ARBA00023157"/>
    </source>
</evidence>